<dbReference type="EMBL" id="CP002857">
    <property type="protein sequence ID" value="AEI10316.1"/>
    <property type="molecule type" value="Genomic_DNA"/>
</dbReference>
<dbReference type="AlphaFoldDB" id="F8E344"/>
<gene>
    <name evidence="3" type="ordered locus">CRES_1963</name>
</gene>
<feature type="compositionally biased region" description="Polar residues" evidence="1">
    <location>
        <begin position="28"/>
        <end position="37"/>
    </location>
</feature>
<feature type="domain" description="HNH nuclease" evidence="2">
    <location>
        <begin position="342"/>
        <end position="399"/>
    </location>
</feature>
<dbReference type="STRING" id="662755.CRES_1963"/>
<accession>F8E344</accession>
<dbReference type="CDD" id="cd00085">
    <property type="entry name" value="HNHc"/>
    <property type="match status" value="1"/>
</dbReference>
<keyword evidence="4" id="KW-1185">Reference proteome</keyword>
<dbReference type="Proteomes" id="UP000000492">
    <property type="component" value="Chromosome"/>
</dbReference>
<protein>
    <recommendedName>
        <fullName evidence="2">HNH nuclease domain-containing protein</fullName>
    </recommendedName>
</protein>
<evidence type="ECO:0000313" key="3">
    <source>
        <dbReference type="EMBL" id="AEI10316.1"/>
    </source>
</evidence>
<sequence length="469" mass="51951">MSMYFISGEETMFEQSAQSNGEPKDRQPNNLNQSESTDLFGEPIESARDRRGANRDASRLGPPPSWRVNDPDDELSAAICEINKGHVRLAKSCTPDMDDCVSDVQTRLCVRLGLPEFRALTLVEIGLMFQRFPSLAELGESGAYSLEIWRIVSECLAAVSDEAASIIEPLVLVAISPTVNNQAMLGTATIRRRIKAIVGEHEPSARPKDPDEEPLPGEDGEDDWGGAEQPALRLDIDERPDETTDFYLSLPKLEATELTAALDNVRLKEDCSRAEALMKLIRGGTKAEINLNLYRRVDLPDSKIWAAGGWLTPMATEEWLKRVTHIQAPGKASNEGYAPIPIVRASVEGRDGTCRFPGCDVPAHKCQLDHVQRYNHENPDAGGATDTSNLHCLCAKHHNAKTAGAWDVSIDEDGLETWTSHGDGHTVMTAPNGPLGRETFRHRAVRRTLVLAEYNRRRQKRNMEDEPPF</sequence>
<evidence type="ECO:0000259" key="2">
    <source>
        <dbReference type="SMART" id="SM00507"/>
    </source>
</evidence>
<feature type="region of interest" description="Disordered" evidence="1">
    <location>
        <begin position="6"/>
        <end position="70"/>
    </location>
</feature>
<name>F8E344_CORRG</name>
<feature type="compositionally biased region" description="Basic and acidic residues" evidence="1">
    <location>
        <begin position="199"/>
        <end position="209"/>
    </location>
</feature>
<dbReference type="InterPro" id="IPR003615">
    <property type="entry name" value="HNH_nuc"/>
</dbReference>
<dbReference type="HOGENOM" id="CLU_035975_2_0_11"/>
<evidence type="ECO:0000313" key="4">
    <source>
        <dbReference type="Proteomes" id="UP000000492"/>
    </source>
</evidence>
<dbReference type="SMART" id="SM00507">
    <property type="entry name" value="HNHc"/>
    <property type="match status" value="1"/>
</dbReference>
<feature type="compositionally biased region" description="Acidic residues" evidence="1">
    <location>
        <begin position="210"/>
        <end position="225"/>
    </location>
</feature>
<proteinExistence type="predicted"/>
<evidence type="ECO:0000256" key="1">
    <source>
        <dbReference type="SAM" id="MobiDB-lite"/>
    </source>
</evidence>
<feature type="compositionally biased region" description="Basic and acidic residues" evidence="1">
    <location>
        <begin position="45"/>
        <end position="58"/>
    </location>
</feature>
<dbReference type="eggNOG" id="COG1403">
    <property type="taxonomic scope" value="Bacteria"/>
</dbReference>
<dbReference type="KEGG" id="crd:CRES_1963"/>
<dbReference type="Gene3D" id="1.10.30.50">
    <property type="match status" value="1"/>
</dbReference>
<feature type="region of interest" description="Disordered" evidence="1">
    <location>
        <begin position="199"/>
        <end position="227"/>
    </location>
</feature>
<reference evidence="3 4" key="1">
    <citation type="journal article" date="2012" name="BMC Genomics">
        <title>Complete genome sequence, lifestyle, and multi-drug resistance of the human pathogen Corynebacterium resistens DSM 45100 isolated from blood samples of a leukemia patient.</title>
        <authorList>
            <person name="Schroder J."/>
            <person name="Maus I."/>
            <person name="Meyer K."/>
            <person name="Wordemann S."/>
            <person name="Blom J."/>
            <person name="Jaenicke S."/>
            <person name="Schneider J."/>
            <person name="Trost E."/>
            <person name="Tauch A."/>
        </authorList>
    </citation>
    <scope>NUCLEOTIDE SEQUENCE [LARGE SCALE GENOMIC DNA]</scope>
    <source>
        <strain evidence="4">DSM 45100 / JCM 12819 / CCUG 50093 / GTC 2026 / SICGH 158</strain>
    </source>
</reference>
<organism evidence="3 4">
    <name type="scientific">Corynebacterium resistens (strain DSM 45100 / JCM 12819 / GTC 2026 / SICGH 158)</name>
    <dbReference type="NCBI Taxonomy" id="662755"/>
    <lineage>
        <taxon>Bacteria</taxon>
        <taxon>Bacillati</taxon>
        <taxon>Actinomycetota</taxon>
        <taxon>Actinomycetes</taxon>
        <taxon>Mycobacteriales</taxon>
        <taxon>Corynebacteriaceae</taxon>
        <taxon>Corynebacterium</taxon>
    </lineage>
</organism>